<sequence length="67" mass="7387">MPFYAADLVAQERERIGCSPGHGVSPLKNKNIKRTKGRRESRMNRPGVKSEAVLMPGEGSVIREHGV</sequence>
<feature type="region of interest" description="Disordered" evidence="1">
    <location>
        <begin position="17"/>
        <end position="48"/>
    </location>
</feature>
<gene>
    <name evidence="2" type="ORF">AOE01nite_33670</name>
</gene>
<evidence type="ECO:0000256" key="1">
    <source>
        <dbReference type="SAM" id="MobiDB-lite"/>
    </source>
</evidence>
<comment type="caution">
    <text evidence="2">The sequence shown here is derived from an EMBL/GenBank/DDBJ whole genome shotgun (WGS) entry which is preliminary data.</text>
</comment>
<keyword evidence="3" id="KW-1185">Reference proteome</keyword>
<dbReference type="AlphaFoldDB" id="A0A511XQA2"/>
<proteinExistence type="predicted"/>
<name>A0A511XQA2_9PROT</name>
<reference evidence="2 3" key="1">
    <citation type="submission" date="2019-07" db="EMBL/GenBank/DDBJ databases">
        <title>Whole genome shotgun sequence of Acetobacter oeni NBRC 105207.</title>
        <authorList>
            <person name="Hosoyama A."/>
            <person name="Uohara A."/>
            <person name="Ohji S."/>
            <person name="Ichikawa N."/>
        </authorList>
    </citation>
    <scope>NUCLEOTIDE SEQUENCE [LARGE SCALE GENOMIC DNA]</scope>
    <source>
        <strain evidence="2 3">NBRC 105207</strain>
    </source>
</reference>
<dbReference type="Proteomes" id="UP000321746">
    <property type="component" value="Unassembled WGS sequence"/>
</dbReference>
<accession>A0A511XQA2</accession>
<evidence type="ECO:0000313" key="2">
    <source>
        <dbReference type="EMBL" id="GEN65143.1"/>
    </source>
</evidence>
<dbReference type="EMBL" id="BJYG01000074">
    <property type="protein sequence ID" value="GEN65143.1"/>
    <property type="molecule type" value="Genomic_DNA"/>
</dbReference>
<protein>
    <submittedName>
        <fullName evidence="2">Uncharacterized protein</fullName>
    </submittedName>
</protein>
<organism evidence="2 3">
    <name type="scientific">Acetobacter oeni</name>
    <dbReference type="NCBI Taxonomy" id="304077"/>
    <lineage>
        <taxon>Bacteria</taxon>
        <taxon>Pseudomonadati</taxon>
        <taxon>Pseudomonadota</taxon>
        <taxon>Alphaproteobacteria</taxon>
        <taxon>Acetobacterales</taxon>
        <taxon>Acetobacteraceae</taxon>
        <taxon>Acetobacter</taxon>
    </lineage>
</organism>
<evidence type="ECO:0000313" key="3">
    <source>
        <dbReference type="Proteomes" id="UP000321746"/>
    </source>
</evidence>